<gene>
    <name evidence="1" type="ORF">SPARVUS_LOCUS15965141</name>
</gene>
<reference evidence="1" key="1">
    <citation type="submission" date="2023-05" db="EMBL/GenBank/DDBJ databases">
        <authorList>
            <person name="Stuckert A."/>
        </authorList>
    </citation>
    <scope>NUCLEOTIDE SEQUENCE</scope>
</reference>
<evidence type="ECO:0000313" key="1">
    <source>
        <dbReference type="EMBL" id="CAI9620304.1"/>
    </source>
</evidence>
<protein>
    <submittedName>
        <fullName evidence="1">Uncharacterized protein</fullName>
    </submittedName>
</protein>
<evidence type="ECO:0000313" key="2">
    <source>
        <dbReference type="Proteomes" id="UP001162483"/>
    </source>
</evidence>
<sequence>MSPLQRPQPSPPADAGIRLPGSVHCECWDIRGTEPVGNSKMLNKI</sequence>
<keyword evidence="2" id="KW-1185">Reference proteome</keyword>
<dbReference type="Proteomes" id="UP001162483">
    <property type="component" value="Unassembled WGS sequence"/>
</dbReference>
<proteinExistence type="predicted"/>
<name>A0ABN9HFV1_9NEOB</name>
<comment type="caution">
    <text evidence="1">The sequence shown here is derived from an EMBL/GenBank/DDBJ whole genome shotgun (WGS) entry which is preliminary data.</text>
</comment>
<organism evidence="1 2">
    <name type="scientific">Staurois parvus</name>
    <dbReference type="NCBI Taxonomy" id="386267"/>
    <lineage>
        <taxon>Eukaryota</taxon>
        <taxon>Metazoa</taxon>
        <taxon>Chordata</taxon>
        <taxon>Craniata</taxon>
        <taxon>Vertebrata</taxon>
        <taxon>Euteleostomi</taxon>
        <taxon>Amphibia</taxon>
        <taxon>Batrachia</taxon>
        <taxon>Anura</taxon>
        <taxon>Neobatrachia</taxon>
        <taxon>Ranoidea</taxon>
        <taxon>Ranidae</taxon>
        <taxon>Staurois</taxon>
    </lineage>
</organism>
<dbReference type="EMBL" id="CATNWA010020898">
    <property type="protein sequence ID" value="CAI9620304.1"/>
    <property type="molecule type" value="Genomic_DNA"/>
</dbReference>
<accession>A0ABN9HFV1</accession>